<dbReference type="EC" id="1.-.-.-" evidence="7"/>
<comment type="subcellular location">
    <subcellularLocation>
        <location evidence="1">Membrane</location>
    </subcellularLocation>
</comment>
<feature type="transmembrane region" description="Helical" evidence="5">
    <location>
        <begin position="86"/>
        <end position="104"/>
    </location>
</feature>
<evidence type="ECO:0000256" key="1">
    <source>
        <dbReference type="ARBA" id="ARBA00004370"/>
    </source>
</evidence>
<feature type="transmembrane region" description="Helical" evidence="5">
    <location>
        <begin position="20"/>
        <end position="43"/>
    </location>
</feature>
<feature type="transmembrane region" description="Helical" evidence="5">
    <location>
        <begin position="63"/>
        <end position="81"/>
    </location>
</feature>
<keyword evidence="8" id="KW-1185">Reference proteome</keyword>
<keyword evidence="3 5" id="KW-1133">Transmembrane helix</keyword>
<evidence type="ECO:0000313" key="8">
    <source>
        <dbReference type="Proteomes" id="UP001230156"/>
    </source>
</evidence>
<evidence type="ECO:0000256" key="4">
    <source>
        <dbReference type="ARBA" id="ARBA00023136"/>
    </source>
</evidence>
<feature type="transmembrane region" description="Helical" evidence="5">
    <location>
        <begin position="158"/>
        <end position="180"/>
    </location>
</feature>
<dbReference type="PANTHER" id="PTHR11863">
    <property type="entry name" value="STEROL DESATURASE"/>
    <property type="match status" value="1"/>
</dbReference>
<evidence type="ECO:0000313" key="7">
    <source>
        <dbReference type="EMBL" id="MDQ7248981.1"/>
    </source>
</evidence>
<feature type="domain" description="Fatty acid hydroxylase" evidence="6">
    <location>
        <begin position="207"/>
        <end position="338"/>
    </location>
</feature>
<gene>
    <name evidence="7" type="ORF">Q8A70_14945</name>
</gene>
<name>A0ABU0YPQ9_9PROT</name>
<comment type="caution">
    <text evidence="7">The sequence shown here is derived from an EMBL/GenBank/DDBJ whole genome shotgun (WGS) entry which is preliminary data.</text>
</comment>
<proteinExistence type="predicted"/>
<dbReference type="Pfam" id="PF04116">
    <property type="entry name" value="FA_hydroxylase"/>
    <property type="match status" value="1"/>
</dbReference>
<organism evidence="7 8">
    <name type="scientific">Dongia sedimenti</name>
    <dbReference type="NCBI Taxonomy" id="3064282"/>
    <lineage>
        <taxon>Bacteria</taxon>
        <taxon>Pseudomonadati</taxon>
        <taxon>Pseudomonadota</taxon>
        <taxon>Alphaproteobacteria</taxon>
        <taxon>Rhodospirillales</taxon>
        <taxon>Dongiaceae</taxon>
        <taxon>Dongia</taxon>
    </lineage>
</organism>
<dbReference type="PROSITE" id="PS51257">
    <property type="entry name" value="PROKAR_LIPOPROTEIN"/>
    <property type="match status" value="1"/>
</dbReference>
<dbReference type="EMBL" id="JAUYVI010000004">
    <property type="protein sequence ID" value="MDQ7248981.1"/>
    <property type="molecule type" value="Genomic_DNA"/>
</dbReference>
<keyword evidence="4 5" id="KW-0472">Membrane</keyword>
<accession>A0ABU0YPQ9</accession>
<keyword evidence="7" id="KW-0560">Oxidoreductase</keyword>
<dbReference type="RefSeq" id="WP_379956457.1">
    <property type="nucleotide sequence ID" value="NZ_JAUYVI010000004.1"/>
</dbReference>
<dbReference type="InterPro" id="IPR050307">
    <property type="entry name" value="Sterol_Desaturase_Related"/>
</dbReference>
<dbReference type="InterPro" id="IPR006694">
    <property type="entry name" value="Fatty_acid_hydroxylase"/>
</dbReference>
<evidence type="ECO:0000256" key="3">
    <source>
        <dbReference type="ARBA" id="ARBA00022989"/>
    </source>
</evidence>
<evidence type="ECO:0000256" key="5">
    <source>
        <dbReference type="SAM" id="Phobius"/>
    </source>
</evidence>
<sequence length="372" mass="42253">MALRADLQSEPAERKFGTGWISGVLALSCALAGLITVLCIRFPNLLTTPMLREQLDVGLVRRALHVALILGFLLAVLNLALRRRKIMGFTAVTGILIATLLGGSRATSSDALDTGVYLGLDWFLMNLAFLGIIFIPLERIFGRLREQSVFRQDWRADLFYFLINSLLVQSLTYLSLKPALTIVAHTQWSELRAFMASQPVWLQFIEIMFLTDFVQYWVHRLFHQVPFLWRFHAVHHSAQAMDWMAGSRMHVVEIVALRGLTVIPMYALGYGETALKAYILYVFLHSTLLHANVRFDFGLLRHVIATPQFHHWHHGIEKEAIDVNFAVHFPLLDKLFGTHHLPGKAWPSGYGVGGHPVPDGYWWQFLYPLKAG</sequence>
<reference evidence="8" key="1">
    <citation type="submission" date="2023-08" db="EMBL/GenBank/DDBJ databases">
        <title>Rhodospirillaceae gen. nov., a novel taxon isolated from the Yangtze River Yuezi River estuary sludge.</title>
        <authorList>
            <person name="Ruan L."/>
        </authorList>
    </citation>
    <scope>NUCLEOTIDE SEQUENCE [LARGE SCALE GENOMIC DNA]</scope>
    <source>
        <strain evidence="8">R-7</strain>
    </source>
</reference>
<feature type="transmembrane region" description="Helical" evidence="5">
    <location>
        <begin position="116"/>
        <end position="137"/>
    </location>
</feature>
<dbReference type="Proteomes" id="UP001230156">
    <property type="component" value="Unassembled WGS sequence"/>
</dbReference>
<protein>
    <submittedName>
        <fullName evidence="7">Sterol desaturase family protein</fullName>
        <ecNumber evidence="7">1.-.-.-</ecNumber>
    </submittedName>
</protein>
<evidence type="ECO:0000256" key="2">
    <source>
        <dbReference type="ARBA" id="ARBA00022692"/>
    </source>
</evidence>
<dbReference type="GO" id="GO:0016491">
    <property type="term" value="F:oxidoreductase activity"/>
    <property type="evidence" value="ECO:0007669"/>
    <property type="project" value="UniProtKB-KW"/>
</dbReference>
<keyword evidence="2 5" id="KW-0812">Transmembrane</keyword>
<evidence type="ECO:0000259" key="6">
    <source>
        <dbReference type="Pfam" id="PF04116"/>
    </source>
</evidence>